<gene>
    <name evidence="3" type="ORF">METZ01_LOCUS228898</name>
</gene>
<name>A0A382GML4_9ZZZZ</name>
<dbReference type="InterPro" id="IPR036318">
    <property type="entry name" value="FAD-bd_PCMH-like_sf"/>
</dbReference>
<dbReference type="PANTHER" id="PTHR43762:SF1">
    <property type="entry name" value="D-ARABINONO-1,4-LACTONE OXIDASE"/>
    <property type="match status" value="1"/>
</dbReference>
<dbReference type="SUPFAM" id="SSF56176">
    <property type="entry name" value="FAD-binding/transporter-associated domain-like"/>
    <property type="match status" value="1"/>
</dbReference>
<organism evidence="3">
    <name type="scientific">marine metagenome</name>
    <dbReference type="NCBI Taxonomy" id="408172"/>
    <lineage>
        <taxon>unclassified sequences</taxon>
        <taxon>metagenomes</taxon>
        <taxon>ecological metagenomes</taxon>
    </lineage>
</organism>
<feature type="non-terminal residue" evidence="3">
    <location>
        <position position="256"/>
    </location>
</feature>
<keyword evidence="1" id="KW-0472">Membrane</keyword>
<keyword evidence="1" id="KW-0812">Transmembrane</keyword>
<dbReference type="InterPro" id="IPR010031">
    <property type="entry name" value="FAD_lactone_oxidase-like"/>
</dbReference>
<evidence type="ECO:0000313" key="3">
    <source>
        <dbReference type="EMBL" id="SVB76044.1"/>
    </source>
</evidence>
<sequence>MNPQKDVLPTSGWGRYPVVDSVVHRVRWQSDLSTSQTPPATLAQGRLRSYGDAGLASSVLSTLELNRFLAFDAETGLLETEAGVTLDEILQFCVPKGWFLPVTPGTKHPSIGGCVAADVHGKNHHSDGSLVSHVDSLTIVTAEGDVLRCDRSEHSDLFWASFGGMGLTGFVYAVCFRLMRISDSRIEVETHRTTDLAETCQLLLLTQTEFRYSVAWLDLLSRRRRGRGLVMLGRHASGGPLDLHPAKARSIPALGG</sequence>
<dbReference type="EMBL" id="UINC01056245">
    <property type="protein sequence ID" value="SVB76044.1"/>
    <property type="molecule type" value="Genomic_DNA"/>
</dbReference>
<dbReference type="Pfam" id="PF01565">
    <property type="entry name" value="FAD_binding_4"/>
    <property type="match status" value="1"/>
</dbReference>
<dbReference type="Gene3D" id="3.30.465.10">
    <property type="match status" value="1"/>
</dbReference>
<protein>
    <recommendedName>
        <fullName evidence="2">FAD-binding PCMH-type domain-containing protein</fullName>
    </recommendedName>
</protein>
<feature type="transmembrane region" description="Helical" evidence="1">
    <location>
        <begin position="157"/>
        <end position="176"/>
    </location>
</feature>
<accession>A0A382GML4</accession>
<proteinExistence type="predicted"/>
<dbReference type="PROSITE" id="PS51387">
    <property type="entry name" value="FAD_PCMH"/>
    <property type="match status" value="1"/>
</dbReference>
<dbReference type="PANTHER" id="PTHR43762">
    <property type="entry name" value="L-GULONOLACTONE OXIDASE"/>
    <property type="match status" value="1"/>
</dbReference>
<keyword evidence="1" id="KW-1133">Transmembrane helix</keyword>
<dbReference type="InterPro" id="IPR016166">
    <property type="entry name" value="FAD-bd_PCMH"/>
</dbReference>
<dbReference type="InterPro" id="IPR006094">
    <property type="entry name" value="Oxid_FAD_bind_N"/>
</dbReference>
<evidence type="ECO:0000256" key="1">
    <source>
        <dbReference type="SAM" id="Phobius"/>
    </source>
</evidence>
<dbReference type="GO" id="GO:0016899">
    <property type="term" value="F:oxidoreductase activity, acting on the CH-OH group of donors, oxygen as acceptor"/>
    <property type="evidence" value="ECO:0007669"/>
    <property type="project" value="InterPro"/>
</dbReference>
<dbReference type="GO" id="GO:0071949">
    <property type="term" value="F:FAD binding"/>
    <property type="evidence" value="ECO:0007669"/>
    <property type="project" value="InterPro"/>
</dbReference>
<feature type="domain" description="FAD-binding PCMH-type" evidence="2">
    <location>
        <begin position="6"/>
        <end position="181"/>
    </location>
</feature>
<evidence type="ECO:0000259" key="2">
    <source>
        <dbReference type="PROSITE" id="PS51387"/>
    </source>
</evidence>
<dbReference type="InterPro" id="IPR016169">
    <property type="entry name" value="FAD-bd_PCMH_sub2"/>
</dbReference>
<reference evidence="3" key="1">
    <citation type="submission" date="2018-05" db="EMBL/GenBank/DDBJ databases">
        <authorList>
            <person name="Lanie J.A."/>
            <person name="Ng W.-L."/>
            <person name="Kazmierczak K.M."/>
            <person name="Andrzejewski T.M."/>
            <person name="Davidsen T.M."/>
            <person name="Wayne K.J."/>
            <person name="Tettelin H."/>
            <person name="Glass J.I."/>
            <person name="Rusch D."/>
            <person name="Podicherti R."/>
            <person name="Tsui H.-C.T."/>
            <person name="Winkler M.E."/>
        </authorList>
    </citation>
    <scope>NUCLEOTIDE SEQUENCE</scope>
</reference>
<dbReference type="AlphaFoldDB" id="A0A382GML4"/>